<name>A0ACD3Z9I7_FUSSC</name>
<sequence length="233" mass="26677">MEVEKVVKEHVLKNIDENTARLVPEQYRATLFYFCGSNNEKARQDWLRESPLPEVTIVETRPMRQIARKLEKFAFKLKKTSPVDAANFKHMSDTTTLLCNLQYQAEINTMAIQQATVGKLEKFLQKVQLLDGPAMTAIVDNVNKEQEKVLAEFREKAIAVQDEEGASACQMTDKKWLLSYRNMNDAKIQTWIDLHVELSGIETGIPEAWKTLVMKTGGDRLWRVVNNANFAQS</sequence>
<dbReference type="Proteomes" id="UP000830768">
    <property type="component" value="Chromosome 8"/>
</dbReference>
<evidence type="ECO:0000313" key="2">
    <source>
        <dbReference type="Proteomes" id="UP000830768"/>
    </source>
</evidence>
<dbReference type="EMBL" id="CP090036">
    <property type="protein sequence ID" value="UPK97871.1"/>
    <property type="molecule type" value="Genomic_DNA"/>
</dbReference>
<gene>
    <name evidence="1" type="ORF">LCI18_008806</name>
</gene>
<evidence type="ECO:0000313" key="1">
    <source>
        <dbReference type="EMBL" id="UPK97871.1"/>
    </source>
</evidence>
<proteinExistence type="predicted"/>
<accession>A0ACD3Z9I7</accession>
<keyword evidence="2" id="KW-1185">Reference proteome</keyword>
<organism evidence="1 2">
    <name type="scientific">Fusarium solani subsp. cucurbitae</name>
    <name type="common">Neocosmosporum cucurbitae</name>
    <dbReference type="NCBI Taxonomy" id="2747967"/>
    <lineage>
        <taxon>Eukaryota</taxon>
        <taxon>Fungi</taxon>
        <taxon>Dikarya</taxon>
        <taxon>Ascomycota</taxon>
        <taxon>Pezizomycotina</taxon>
        <taxon>Sordariomycetes</taxon>
        <taxon>Hypocreomycetidae</taxon>
        <taxon>Hypocreales</taxon>
        <taxon>Nectriaceae</taxon>
        <taxon>Fusarium</taxon>
        <taxon>Fusarium solani species complex</taxon>
    </lineage>
</organism>
<protein>
    <submittedName>
        <fullName evidence="1">Uncharacterized protein</fullName>
    </submittedName>
</protein>
<reference evidence="1" key="1">
    <citation type="submission" date="2021-11" db="EMBL/GenBank/DDBJ databases">
        <title>Fusarium solani-melongenae Genome sequencing and assembly.</title>
        <authorList>
            <person name="Xie S."/>
            <person name="Huang L."/>
            <person name="Zhang X."/>
        </authorList>
    </citation>
    <scope>NUCLEOTIDE SEQUENCE</scope>
    <source>
        <strain evidence="1">CRI 24-3</strain>
    </source>
</reference>